<dbReference type="InterPro" id="IPR000477">
    <property type="entry name" value="RT_dom"/>
</dbReference>
<dbReference type="InterPro" id="IPR036397">
    <property type="entry name" value="RNaseH_sf"/>
</dbReference>
<organism evidence="2">
    <name type="scientific">Fagus sylvatica</name>
    <name type="common">Beechnut</name>
    <dbReference type="NCBI Taxonomy" id="28930"/>
    <lineage>
        <taxon>Eukaryota</taxon>
        <taxon>Viridiplantae</taxon>
        <taxon>Streptophyta</taxon>
        <taxon>Embryophyta</taxon>
        <taxon>Tracheophyta</taxon>
        <taxon>Spermatophyta</taxon>
        <taxon>Magnoliopsida</taxon>
        <taxon>eudicotyledons</taxon>
        <taxon>Gunneridae</taxon>
        <taxon>Pentapetalae</taxon>
        <taxon>rosids</taxon>
        <taxon>fabids</taxon>
        <taxon>Fagales</taxon>
        <taxon>Fagaceae</taxon>
        <taxon>Fagus</taxon>
    </lineage>
</organism>
<name>A0A2N9IJL3_FAGSY</name>
<dbReference type="InterPro" id="IPR043502">
    <property type="entry name" value="DNA/RNA_pol_sf"/>
</dbReference>
<dbReference type="InterPro" id="IPR044730">
    <property type="entry name" value="RNase_H-like_dom_plant"/>
</dbReference>
<dbReference type="CDD" id="cd06222">
    <property type="entry name" value="RNase_H_like"/>
    <property type="match status" value="1"/>
</dbReference>
<dbReference type="GO" id="GO:0004523">
    <property type="term" value="F:RNA-DNA hybrid ribonuclease activity"/>
    <property type="evidence" value="ECO:0007669"/>
    <property type="project" value="InterPro"/>
</dbReference>
<dbReference type="PROSITE" id="PS50878">
    <property type="entry name" value="RT_POL"/>
    <property type="match status" value="1"/>
</dbReference>
<proteinExistence type="predicted"/>
<dbReference type="SUPFAM" id="SSF56672">
    <property type="entry name" value="DNA/RNA polymerases"/>
    <property type="match status" value="1"/>
</dbReference>
<dbReference type="EMBL" id="OIVN01006135">
    <property type="protein sequence ID" value="SPD25876.1"/>
    <property type="molecule type" value="Genomic_DNA"/>
</dbReference>
<dbReference type="PANTHER" id="PTHR33116">
    <property type="entry name" value="REVERSE TRANSCRIPTASE ZINC-BINDING DOMAIN-CONTAINING PROTEIN-RELATED-RELATED"/>
    <property type="match status" value="1"/>
</dbReference>
<gene>
    <name evidence="2" type="ORF">FSB_LOCUS53758</name>
</gene>
<dbReference type="PANTHER" id="PTHR33116:SF70">
    <property type="entry name" value="NON-LTR RETROELEMENT REVERSE TRANSCRIPTASE-LIKE PROTEIN"/>
    <property type="match status" value="1"/>
</dbReference>
<accession>A0A2N9IJL3</accession>
<feature type="domain" description="Reverse transcriptase" evidence="1">
    <location>
        <begin position="480"/>
        <end position="766"/>
    </location>
</feature>
<dbReference type="Gene3D" id="3.30.420.10">
    <property type="entry name" value="Ribonuclease H-like superfamily/Ribonuclease H"/>
    <property type="match status" value="1"/>
</dbReference>
<reference evidence="2" key="1">
    <citation type="submission" date="2018-02" db="EMBL/GenBank/DDBJ databases">
        <authorList>
            <person name="Cohen D.B."/>
            <person name="Kent A.D."/>
        </authorList>
    </citation>
    <scope>NUCLEOTIDE SEQUENCE</scope>
</reference>
<dbReference type="GO" id="GO:0003676">
    <property type="term" value="F:nucleic acid binding"/>
    <property type="evidence" value="ECO:0007669"/>
    <property type="project" value="InterPro"/>
</dbReference>
<sequence>MALPQDKWAIFLRNKIIPVDDVIINEIQADPTSIWGWYDPETMKAWQNIFPLTEKSKTLGFLDFSDPAWILTPNPWWYFLMDQPRLPPLGVTTSSWSAPTSQSFLSELSLTELEEGLLSKEIVQRKILLTTPMECAVMSNIFRVKLMQFCMPIPACTVLIKSSMEPLGLLKHAMTLFPSILRQREELIQAWRLKEVGDDPSPTHFDSRSSPHPIMNILIWNCRGAMKPKFKQTFMELVNWHHPVIFVVTETRMSGTKADNILRSLPFDGAFSTDTIGFAGGIWLLWRSDLVDVEVISATEQEVHALVQLDPPPPSSTDRPFRFQPCWLNQPDFPRVVKEAWQGQNDNLSTAISEFISLAQTWNSEVFKELWAIKSRTNWLVSGERNTSYFHISTLTRRSANRISGIKDEAGNWLSNLEDIQAHFISGFHSLYQTDQISCQLTPTPLPCWGAILSADEANSIASPPLDSEILSALNSMKPFKAPGNDGLHAGFFQRFWMIVGPSVKTAQGPETLNHYRPISLCNTVYKIITKLLVLRIKPYLPALVSPFQTAFVSGRRGSDNLIIAQELVYTLSKKRGKQGFMIVKIDLEKAFDRMEWSFVRRVLIHFGFPPMIIKLILSCISSTSTSLLFNGSKLSPFLASRGLRQGDPLSPYLFILCMEFLGALIDRKCASGDWTKVKASRGGPGFSHVFFADDLLLFAKANDRNCAAIVDVLNDFCSMSGQKVSHTKSRIFFSQNVPASTKHSICDYLGFLPTDSLGKYLGFLILHKRQSSSDFHIITERVQAKLAGWKSKLLSPAGKLVLIQSAVTPIPEYVMQCMSVPLKVCNSIDKLCRDFLWGSTLEKRKMHLVSWKKVTVHKSLGGLGIFSMRDRNKALLAKLCWRISTDHTSPWAQMLTQKYLFPSRLTPSGKKLPCSRIWAACKLGGTIFTQGIKWHIQNGNRVLFWLDWWLPSGPLHTLISGPLSLDDLSLTVADVHPFGGHWLLDKLSFVLPDHLFLELLATPFSSNPLSNDLVLWAFSSNGAFSLHSAYLLSKGFIPAKPSSKLVYLLDLESSTSRHFSLSAMLSMSFFYRNHHPCLNEIAQLLMGFGYGWEFLAAPSTSLRHPLVAGWNKILWLHRNQFLFSKGTIDTGFLHQCVTKGVEFAAIVPNHLLRTPCIPKRIKWLKPAAGWVKLNTDGAYSSSRSLAGGGGLLRDSHGNWIHGFARFLGNCSSTIAELWALKDGLSLAHSLGFSLISIELDAEMVVLLLKNPSAINLVMEPLLSDCRNLLQLFDNPVVQHAYREANQCADALATLGLNLHVPFMDFVHPPSVVETLLAFDKAELFCTPLAKRACYFYSIFDQKTYKATLPNLIGKSCYSLTCGHELRFSCPPNPYSSVILASLAMPVREFVIIAIGCWGGATDDRRWFIDIVVFKVKSIGAWNYALQLLAFDDQLLMIRRFEPWEKNENLVYEQDFLKMEWVKMQNFGDQALFLGHRKSLGFSNITKWRDSRQSLNCIYNLGIPSDKYTIHFLGGGYPQSLTFPIIKRQCMDMIDDDIIDDDYFDVPLCKISIPETSTDIQFWYFPHLSCNVDALSVD</sequence>
<evidence type="ECO:0000259" key="1">
    <source>
        <dbReference type="PROSITE" id="PS50878"/>
    </source>
</evidence>
<dbReference type="SUPFAM" id="SSF56219">
    <property type="entry name" value="DNase I-like"/>
    <property type="match status" value="1"/>
</dbReference>
<dbReference type="CDD" id="cd01650">
    <property type="entry name" value="RT_nLTR_like"/>
    <property type="match status" value="1"/>
</dbReference>
<protein>
    <recommendedName>
        <fullName evidence="1">Reverse transcriptase domain-containing protein</fullName>
    </recommendedName>
</protein>
<dbReference type="InterPro" id="IPR002156">
    <property type="entry name" value="RNaseH_domain"/>
</dbReference>
<dbReference type="InterPro" id="IPR012337">
    <property type="entry name" value="RNaseH-like_sf"/>
</dbReference>
<dbReference type="Pfam" id="PF00078">
    <property type="entry name" value="RVT_1"/>
    <property type="match status" value="1"/>
</dbReference>
<dbReference type="Gene3D" id="3.60.10.10">
    <property type="entry name" value="Endonuclease/exonuclease/phosphatase"/>
    <property type="match status" value="1"/>
</dbReference>
<dbReference type="InterPro" id="IPR036691">
    <property type="entry name" value="Endo/exonu/phosph_ase_sf"/>
</dbReference>
<evidence type="ECO:0000313" key="2">
    <source>
        <dbReference type="EMBL" id="SPD25876.1"/>
    </source>
</evidence>
<dbReference type="Pfam" id="PF13456">
    <property type="entry name" value="RVT_3"/>
    <property type="match status" value="1"/>
</dbReference>
<dbReference type="SUPFAM" id="SSF53098">
    <property type="entry name" value="Ribonuclease H-like"/>
    <property type="match status" value="1"/>
</dbReference>